<dbReference type="KEGG" id="acaf:CA12_32990"/>
<feature type="compositionally biased region" description="Basic residues" evidence="1">
    <location>
        <begin position="187"/>
        <end position="197"/>
    </location>
</feature>
<sequence>MRTSLVEAPVVNPRKALSSRACCVRGVRGSFERAAVWRTENRVHNGRPGTTAAVAMPVDVHFTPDTPDKTTAHGVRVSPRTDGQGPQGQSAETSLRRAITNFVVREPVLYLVSYMPPSCPPAVSRSGAPPPASKAGSVHRRGHIDPRIPTSVRRAGCRRDALAHHCAGVAVVAVAVWRRRQNSPIPRRRSHIGLAARRHNDRDPAQGGASRKANPRGGTRSGNCRRPRLRRVSKAPQSSRNKKSQEPKLTPRA</sequence>
<dbReference type="Proteomes" id="UP000318741">
    <property type="component" value="Chromosome"/>
</dbReference>
<keyword evidence="3" id="KW-1185">Reference proteome</keyword>
<name>A0A517PCT2_9PLAN</name>
<reference evidence="2 3" key="1">
    <citation type="submission" date="2019-02" db="EMBL/GenBank/DDBJ databases">
        <title>Deep-cultivation of Planctomycetes and their phenomic and genomic characterization uncovers novel biology.</title>
        <authorList>
            <person name="Wiegand S."/>
            <person name="Jogler M."/>
            <person name="Boedeker C."/>
            <person name="Pinto D."/>
            <person name="Vollmers J."/>
            <person name="Rivas-Marin E."/>
            <person name="Kohn T."/>
            <person name="Peeters S.H."/>
            <person name="Heuer A."/>
            <person name="Rast P."/>
            <person name="Oberbeckmann S."/>
            <person name="Bunk B."/>
            <person name="Jeske O."/>
            <person name="Meyerdierks A."/>
            <person name="Storesund J.E."/>
            <person name="Kallscheuer N."/>
            <person name="Luecker S."/>
            <person name="Lage O.M."/>
            <person name="Pohl T."/>
            <person name="Merkel B.J."/>
            <person name="Hornburger P."/>
            <person name="Mueller R.-W."/>
            <person name="Bruemmer F."/>
            <person name="Labrenz M."/>
            <person name="Spormann A.M."/>
            <person name="Op den Camp H."/>
            <person name="Overmann J."/>
            <person name="Amann R."/>
            <person name="Jetten M.S.M."/>
            <person name="Mascher T."/>
            <person name="Medema M.H."/>
            <person name="Devos D.P."/>
            <person name="Kaster A.-K."/>
            <person name="Ovreas L."/>
            <person name="Rohde M."/>
            <person name="Galperin M.Y."/>
            <person name="Jogler C."/>
        </authorList>
    </citation>
    <scope>NUCLEOTIDE SEQUENCE [LARGE SCALE GENOMIC DNA]</scope>
    <source>
        <strain evidence="2 3">CA12</strain>
    </source>
</reference>
<feature type="compositionally biased region" description="Basic residues" evidence="1">
    <location>
        <begin position="223"/>
        <end position="233"/>
    </location>
</feature>
<dbReference type="EMBL" id="CP036265">
    <property type="protein sequence ID" value="QDT17187.1"/>
    <property type="molecule type" value="Genomic_DNA"/>
</dbReference>
<evidence type="ECO:0000256" key="1">
    <source>
        <dbReference type="SAM" id="MobiDB-lite"/>
    </source>
</evidence>
<dbReference type="AlphaFoldDB" id="A0A517PCT2"/>
<feature type="region of interest" description="Disordered" evidence="1">
    <location>
        <begin position="64"/>
        <end position="93"/>
    </location>
</feature>
<evidence type="ECO:0000313" key="2">
    <source>
        <dbReference type="EMBL" id="QDT17187.1"/>
    </source>
</evidence>
<evidence type="ECO:0000313" key="3">
    <source>
        <dbReference type="Proteomes" id="UP000318741"/>
    </source>
</evidence>
<gene>
    <name evidence="2" type="ORF">CA12_32990</name>
</gene>
<proteinExistence type="predicted"/>
<feature type="region of interest" description="Disordered" evidence="1">
    <location>
        <begin position="120"/>
        <end position="151"/>
    </location>
</feature>
<protein>
    <submittedName>
        <fullName evidence="2">Uncharacterized protein</fullName>
    </submittedName>
</protein>
<accession>A0A517PCT2</accession>
<feature type="region of interest" description="Disordered" evidence="1">
    <location>
        <begin position="187"/>
        <end position="253"/>
    </location>
</feature>
<organism evidence="2 3">
    <name type="scientific">Alienimonas californiensis</name>
    <dbReference type="NCBI Taxonomy" id="2527989"/>
    <lineage>
        <taxon>Bacteria</taxon>
        <taxon>Pseudomonadati</taxon>
        <taxon>Planctomycetota</taxon>
        <taxon>Planctomycetia</taxon>
        <taxon>Planctomycetales</taxon>
        <taxon>Planctomycetaceae</taxon>
        <taxon>Alienimonas</taxon>
    </lineage>
</organism>